<feature type="region of interest" description="Disordered" evidence="1">
    <location>
        <begin position="58"/>
        <end position="116"/>
    </location>
</feature>
<evidence type="ECO:0000313" key="4">
    <source>
        <dbReference type="EMBL" id="TPE50975.1"/>
    </source>
</evidence>
<keyword evidence="5" id="KW-1185">Reference proteome</keyword>
<dbReference type="AlphaFoldDB" id="A0A501WRK0"/>
<dbReference type="InterPro" id="IPR047650">
    <property type="entry name" value="Transpos_IS110"/>
</dbReference>
<keyword evidence="2" id="KW-0812">Transmembrane</keyword>
<dbReference type="GO" id="GO:0004803">
    <property type="term" value="F:transposase activity"/>
    <property type="evidence" value="ECO:0007669"/>
    <property type="project" value="InterPro"/>
</dbReference>
<protein>
    <submittedName>
        <fullName evidence="4">IS110 family transposase</fullName>
    </submittedName>
</protein>
<organism evidence="4 5">
    <name type="scientific">Amaricoccus solimangrovi</name>
    <dbReference type="NCBI Taxonomy" id="2589815"/>
    <lineage>
        <taxon>Bacteria</taxon>
        <taxon>Pseudomonadati</taxon>
        <taxon>Pseudomonadota</taxon>
        <taxon>Alphaproteobacteria</taxon>
        <taxon>Rhodobacterales</taxon>
        <taxon>Paracoccaceae</taxon>
        <taxon>Amaricoccus</taxon>
    </lineage>
</organism>
<feature type="compositionally biased region" description="Basic residues" evidence="1">
    <location>
        <begin position="93"/>
        <end position="104"/>
    </location>
</feature>
<reference evidence="4 5" key="1">
    <citation type="submission" date="2019-06" db="EMBL/GenBank/DDBJ databases">
        <title>A novel bacterium of genus Amaricoccus, isolated from marine sediment.</title>
        <authorList>
            <person name="Huang H."/>
            <person name="Mo K."/>
            <person name="Hu Y."/>
        </authorList>
    </citation>
    <scope>NUCLEOTIDE SEQUENCE [LARGE SCALE GENOMIC DNA]</scope>
    <source>
        <strain evidence="4 5">HB172011</strain>
    </source>
</reference>
<feature type="transmembrane region" description="Helical" evidence="2">
    <location>
        <begin position="24"/>
        <end position="43"/>
    </location>
</feature>
<dbReference type="Pfam" id="PF02371">
    <property type="entry name" value="Transposase_20"/>
    <property type="match status" value="1"/>
</dbReference>
<dbReference type="PANTHER" id="PTHR33055">
    <property type="entry name" value="TRANSPOSASE FOR INSERTION SEQUENCE ELEMENT IS1111A"/>
    <property type="match status" value="1"/>
</dbReference>
<proteinExistence type="predicted"/>
<evidence type="ECO:0000256" key="2">
    <source>
        <dbReference type="SAM" id="Phobius"/>
    </source>
</evidence>
<sequence>MRGQIGVPDRRLITLAKDDATCRLLMTCPGVGIIVAASFAAAIEAPEHFRHSRSVGADLGLTPARHQSGEIDRTGGLSRGDDRLTSPGAWQRPPRRCQPRHGQRWRGLGQRQWGAR</sequence>
<feature type="compositionally biased region" description="Basic and acidic residues" evidence="1">
    <location>
        <begin position="67"/>
        <end position="84"/>
    </location>
</feature>
<dbReference type="InterPro" id="IPR003346">
    <property type="entry name" value="Transposase_20"/>
</dbReference>
<dbReference type="GO" id="GO:0003677">
    <property type="term" value="F:DNA binding"/>
    <property type="evidence" value="ECO:0007669"/>
    <property type="project" value="InterPro"/>
</dbReference>
<dbReference type="PANTHER" id="PTHR33055:SF3">
    <property type="entry name" value="PUTATIVE TRANSPOSASE FOR IS117-RELATED"/>
    <property type="match status" value="1"/>
</dbReference>
<evidence type="ECO:0000259" key="3">
    <source>
        <dbReference type="Pfam" id="PF02371"/>
    </source>
</evidence>
<comment type="caution">
    <text evidence="4">The sequence shown here is derived from an EMBL/GenBank/DDBJ whole genome shotgun (WGS) entry which is preliminary data.</text>
</comment>
<gene>
    <name evidence="4" type="ORF">FJM51_10045</name>
</gene>
<name>A0A501WRK0_9RHOB</name>
<evidence type="ECO:0000256" key="1">
    <source>
        <dbReference type="SAM" id="MobiDB-lite"/>
    </source>
</evidence>
<evidence type="ECO:0000313" key="5">
    <source>
        <dbReference type="Proteomes" id="UP000319255"/>
    </source>
</evidence>
<keyword evidence="2" id="KW-1133">Transmembrane helix</keyword>
<dbReference type="EMBL" id="VFRP01000008">
    <property type="protein sequence ID" value="TPE50975.1"/>
    <property type="molecule type" value="Genomic_DNA"/>
</dbReference>
<dbReference type="GO" id="GO:0006313">
    <property type="term" value="P:DNA transposition"/>
    <property type="evidence" value="ECO:0007669"/>
    <property type="project" value="InterPro"/>
</dbReference>
<keyword evidence="2" id="KW-0472">Membrane</keyword>
<feature type="domain" description="Transposase IS116/IS110/IS902 C-terminal" evidence="3">
    <location>
        <begin position="22"/>
        <end position="84"/>
    </location>
</feature>
<dbReference type="Proteomes" id="UP000319255">
    <property type="component" value="Unassembled WGS sequence"/>
</dbReference>
<accession>A0A501WRK0</accession>
<dbReference type="OrthoDB" id="8261795at2"/>